<feature type="binding site" evidence="2">
    <location>
        <position position="214"/>
    </location>
    <ligand>
        <name>ATP</name>
        <dbReference type="ChEBI" id="CHEBI:30616"/>
    </ligand>
</feature>
<keyword evidence="2 5" id="KW-0418">Kinase</keyword>
<feature type="binding site" evidence="2">
    <location>
        <position position="119"/>
    </location>
    <ligand>
        <name>Mg(2+)</name>
        <dbReference type="ChEBI" id="CHEBI:18420"/>
        <label>1</label>
    </ligand>
</feature>
<feature type="binding site" evidence="2">
    <location>
        <position position="45"/>
    </location>
    <ligand>
        <name>Mg(2+)</name>
        <dbReference type="ChEBI" id="CHEBI:18420"/>
        <label>2</label>
    </ligand>
</feature>
<dbReference type="InterPro" id="IPR036921">
    <property type="entry name" value="PurM-like_N_sf"/>
</dbReference>
<feature type="binding site" evidence="2">
    <location>
        <position position="215"/>
    </location>
    <ligand>
        <name>Mg(2+)</name>
        <dbReference type="ChEBI" id="CHEBI:18420"/>
        <label>5</label>
    </ligand>
</feature>
<keyword evidence="2" id="KW-0808">Transferase</keyword>
<feature type="binding site" evidence="2">
    <location>
        <position position="264"/>
    </location>
    <ligand>
        <name>substrate</name>
    </ligand>
</feature>
<feature type="binding site" evidence="2">
    <location>
        <position position="73"/>
    </location>
    <ligand>
        <name>Mg(2+)</name>
        <dbReference type="ChEBI" id="CHEBI:18420"/>
        <label>4</label>
    </ligand>
</feature>
<evidence type="ECO:0000259" key="4">
    <source>
        <dbReference type="Pfam" id="PF02769"/>
    </source>
</evidence>
<feature type="binding site" evidence="2">
    <location>
        <position position="52"/>
    </location>
    <ligand>
        <name>substrate</name>
    </ligand>
</feature>
<dbReference type="PANTHER" id="PTHR30270">
    <property type="entry name" value="THIAMINE-MONOPHOSPHATE KINASE"/>
    <property type="match status" value="1"/>
</dbReference>
<comment type="catalytic activity">
    <reaction evidence="2">
        <text>thiamine phosphate + ATP = thiamine diphosphate + ADP</text>
        <dbReference type="Rhea" id="RHEA:15913"/>
        <dbReference type="ChEBI" id="CHEBI:30616"/>
        <dbReference type="ChEBI" id="CHEBI:37575"/>
        <dbReference type="ChEBI" id="CHEBI:58937"/>
        <dbReference type="ChEBI" id="CHEBI:456216"/>
        <dbReference type="EC" id="2.7.4.16"/>
    </reaction>
</comment>
<keyword evidence="2" id="KW-0547">Nucleotide-binding</keyword>
<dbReference type="GO" id="GO:0005524">
    <property type="term" value="F:ATP binding"/>
    <property type="evidence" value="ECO:0007669"/>
    <property type="project" value="UniProtKB-UniRule"/>
</dbReference>
<name>Q9RH07_ZYMMB</name>
<dbReference type="EC" id="2.7.4.16" evidence="2"/>
<feature type="binding site" evidence="2">
    <location>
        <position position="45"/>
    </location>
    <ligand>
        <name>Mg(2+)</name>
        <dbReference type="ChEBI" id="CHEBI:18420"/>
        <label>1</label>
    </ligand>
</feature>
<feature type="domain" description="PurM-like C-terminal" evidence="4">
    <location>
        <begin position="151"/>
        <end position="307"/>
    </location>
</feature>
<dbReference type="HAMAP" id="MF_02128">
    <property type="entry name" value="TMP_kinase"/>
    <property type="match status" value="1"/>
</dbReference>
<dbReference type="InterPro" id="IPR016188">
    <property type="entry name" value="PurM-like_N"/>
</dbReference>
<feature type="binding site" evidence="2">
    <location>
        <position position="73"/>
    </location>
    <ligand>
        <name>Mg(2+)</name>
        <dbReference type="ChEBI" id="CHEBI:18420"/>
        <label>3</label>
    </ligand>
</feature>
<protein>
    <recommendedName>
        <fullName evidence="2">Thiamine-monophosphate kinase</fullName>
        <shortName evidence="2">TMP kinase</shortName>
        <shortName evidence="2">Thiamine-phosphate kinase</shortName>
        <ecNumber evidence="2">2.7.4.16</ecNumber>
    </recommendedName>
</protein>
<accession>Q5NM83</accession>
<reference evidence="5" key="1">
    <citation type="submission" date="1998-08" db="EMBL/GenBank/DDBJ databases">
        <title>Sequence analysis of 65G3 cosmid clone of Zymomonas mobilis ZM4 containing rrnA operon.</title>
        <authorList>
            <person name="Lee J.S."/>
            <person name="Kang H.S."/>
        </authorList>
    </citation>
    <scope>NUCLEOTIDE SEQUENCE</scope>
    <source>
        <strain evidence="5">ZM4</strain>
    </source>
</reference>
<dbReference type="InterPro" id="IPR036676">
    <property type="entry name" value="PurM-like_C_sf"/>
</dbReference>
<dbReference type="PANTHER" id="PTHR30270:SF0">
    <property type="entry name" value="THIAMINE-MONOPHOSPHATE KINASE"/>
    <property type="match status" value="1"/>
</dbReference>
<evidence type="ECO:0000259" key="3">
    <source>
        <dbReference type="Pfam" id="PF00586"/>
    </source>
</evidence>
<dbReference type="NCBIfam" id="TIGR01379">
    <property type="entry name" value="thiL"/>
    <property type="match status" value="1"/>
</dbReference>
<evidence type="ECO:0000256" key="2">
    <source>
        <dbReference type="HAMAP-Rule" id="MF_02128"/>
    </source>
</evidence>
<gene>
    <name evidence="2 5" type="primary">thiL</name>
</gene>
<dbReference type="UniPathway" id="UPA00060">
    <property type="reaction ID" value="UER00142"/>
</dbReference>
<dbReference type="GO" id="GO:0009030">
    <property type="term" value="F:thiamine-phosphate kinase activity"/>
    <property type="evidence" value="ECO:0007669"/>
    <property type="project" value="UniProtKB-UniRule"/>
</dbReference>
<feature type="binding site" evidence="2">
    <location>
        <position position="73"/>
    </location>
    <ligand>
        <name>Mg(2+)</name>
        <dbReference type="ChEBI" id="CHEBI:18420"/>
        <label>2</label>
    </ligand>
</feature>
<dbReference type="Gene3D" id="3.90.650.10">
    <property type="entry name" value="PurM-like C-terminal domain"/>
    <property type="match status" value="1"/>
</dbReference>
<feature type="binding site" evidence="2">
    <location>
        <begin position="118"/>
        <end position="119"/>
    </location>
    <ligand>
        <name>ATP</name>
        <dbReference type="ChEBI" id="CHEBI:30616"/>
    </ligand>
</feature>
<comment type="pathway">
    <text evidence="2">Cofactor biosynthesis; thiamine diphosphate biosynthesis; thiamine diphosphate from thiamine phosphate: step 1/1.</text>
</comment>
<feature type="binding site" evidence="2">
    <location>
        <position position="29"/>
    </location>
    <ligand>
        <name>Mg(2+)</name>
        <dbReference type="ChEBI" id="CHEBI:18420"/>
        <label>4</label>
    </ligand>
</feature>
<dbReference type="GO" id="GO:0009229">
    <property type="term" value="P:thiamine diphosphate biosynthetic process"/>
    <property type="evidence" value="ECO:0007669"/>
    <property type="project" value="UniProtKB-UniRule"/>
</dbReference>
<dbReference type="CDD" id="cd02194">
    <property type="entry name" value="ThiL"/>
    <property type="match status" value="1"/>
</dbReference>
<feature type="binding site" evidence="2">
    <location>
        <position position="212"/>
    </location>
    <ligand>
        <name>Mg(2+)</name>
        <dbReference type="ChEBI" id="CHEBI:18420"/>
        <label>3</label>
    </ligand>
</feature>
<dbReference type="SUPFAM" id="SSF55326">
    <property type="entry name" value="PurM N-terminal domain-like"/>
    <property type="match status" value="1"/>
</dbReference>
<accession>Q9RH07</accession>
<dbReference type="Gene3D" id="3.30.1330.10">
    <property type="entry name" value="PurM-like, N-terminal domain"/>
    <property type="match status" value="1"/>
</dbReference>
<comment type="similarity">
    <text evidence="2">Belongs to the thiamine-monophosphate kinase family.</text>
</comment>
<feature type="binding site" evidence="2">
    <location>
        <position position="43"/>
    </location>
    <ligand>
        <name>Mg(2+)</name>
        <dbReference type="ChEBI" id="CHEBI:18420"/>
        <label>4</label>
    </ligand>
</feature>
<dbReference type="EMBL" id="AF088897">
    <property type="protein sequence ID" value="AAF18279.1"/>
    <property type="molecule type" value="Genomic_DNA"/>
</dbReference>
<sequence length="323" mass="34845">MTMSGREQAFITALRQIAGDPAARNLSDDAAVLPRPSGDLVLSHDIIVENVHYFPSDPPETVAQKLVGVNLSDLAAKGAKPIGALMGYSLGPDYKWDQAFLKGLESVCHQYNLPLLGGDTVAVPRHTGHFSAMTVIGLAPSCGVPDRRAAKEGDELWVTSPIGDAGFGLNLLKQKKNINHSAQEKLVQAYRSPEPRLKEGIWLAPHVHAMADISDGLLIDAERIANASGLAVRIRLDRVPLSSEAISCFGDTKSTRLQAVTAGDDYQLIMACAANKRQELLKLSKEKQFDLYRVGQLTAGSGLSLFYGAEPIKQPDRLGYLHG</sequence>
<feature type="binding site" evidence="2">
    <location>
        <position position="320"/>
    </location>
    <ligand>
        <name>substrate</name>
    </ligand>
</feature>
<organism evidence="5">
    <name type="scientific">Zymomonas mobilis</name>
    <dbReference type="NCBI Taxonomy" id="542"/>
    <lineage>
        <taxon>Bacteria</taxon>
        <taxon>Pseudomonadati</taxon>
        <taxon>Pseudomonadota</taxon>
        <taxon>Alphaproteobacteria</taxon>
        <taxon>Sphingomonadales</taxon>
        <taxon>Zymomonadaceae</taxon>
        <taxon>Zymomonas</taxon>
    </lineage>
</organism>
<comment type="function">
    <text evidence="2">Catalyzes the ATP-dependent phosphorylation of thiamine-monophosphate (TMP) to form thiamine-pyrophosphate (TPP), the active form of vitamin B1.</text>
</comment>
<dbReference type="InterPro" id="IPR006283">
    <property type="entry name" value="ThiL-like"/>
</dbReference>
<evidence type="ECO:0000313" key="5">
    <source>
        <dbReference type="EMBL" id="AAF18279.1"/>
    </source>
</evidence>
<proteinExistence type="inferred from homology"/>
<dbReference type="PIRSF" id="PIRSF005303">
    <property type="entry name" value="Thiam_monoph_kin"/>
    <property type="match status" value="1"/>
</dbReference>
<keyword evidence="1 2" id="KW-0784">Thiamine biosynthesis</keyword>
<dbReference type="GO" id="GO:0009228">
    <property type="term" value="P:thiamine biosynthetic process"/>
    <property type="evidence" value="ECO:0007669"/>
    <property type="project" value="UniProtKB-KW"/>
</dbReference>
<comment type="caution">
    <text evidence="2">Lacks conserved residue(s) required for the propagation of feature annotation.</text>
</comment>
<dbReference type="SUPFAM" id="SSF56042">
    <property type="entry name" value="PurM C-terminal domain-like"/>
    <property type="match status" value="1"/>
</dbReference>
<comment type="miscellaneous">
    <text evidence="2">Reaction mechanism of ThiL seems to utilize a direct, inline transfer of the gamma-phosphate of ATP to TMP rather than a phosphorylated enzyme intermediate.</text>
</comment>
<dbReference type="Pfam" id="PF02769">
    <property type="entry name" value="AIRS_C"/>
    <property type="match status" value="1"/>
</dbReference>
<dbReference type="AlphaFoldDB" id="Q9RH07"/>
<keyword evidence="2" id="KW-0460">Magnesium</keyword>
<dbReference type="Pfam" id="PF00586">
    <property type="entry name" value="AIRS"/>
    <property type="match status" value="1"/>
</dbReference>
<evidence type="ECO:0000256" key="1">
    <source>
        <dbReference type="ARBA" id="ARBA00022977"/>
    </source>
</evidence>
<keyword evidence="2" id="KW-0067">ATP-binding</keyword>
<feature type="binding site" evidence="2">
    <location>
        <position position="147"/>
    </location>
    <ligand>
        <name>ATP</name>
        <dbReference type="ChEBI" id="CHEBI:30616"/>
    </ligand>
</feature>
<feature type="binding site" evidence="2">
    <location>
        <position position="29"/>
    </location>
    <ligand>
        <name>Mg(2+)</name>
        <dbReference type="ChEBI" id="CHEBI:18420"/>
        <label>3</label>
    </ligand>
</feature>
<feature type="domain" description="PurM-like N-terminal" evidence="3">
    <location>
        <begin position="28"/>
        <end position="138"/>
    </location>
</feature>
<keyword evidence="2" id="KW-0479">Metal-binding</keyword>
<dbReference type="InterPro" id="IPR010918">
    <property type="entry name" value="PurM-like_C_dom"/>
</dbReference>
<dbReference type="GO" id="GO:0000287">
    <property type="term" value="F:magnesium ion binding"/>
    <property type="evidence" value="ECO:0007669"/>
    <property type="project" value="UniProtKB-UniRule"/>
</dbReference>